<feature type="region of interest" description="Disordered" evidence="8">
    <location>
        <begin position="244"/>
        <end position="306"/>
    </location>
</feature>
<dbReference type="PANTHER" id="PTHR40626">
    <property type="entry name" value="MIP31509P"/>
    <property type="match status" value="1"/>
</dbReference>
<keyword evidence="5" id="KW-0862">Zinc</keyword>
<protein>
    <recommendedName>
        <fullName evidence="9">C2H2-type domain-containing protein</fullName>
    </recommendedName>
</protein>
<feature type="compositionally biased region" description="Polar residues" evidence="8">
    <location>
        <begin position="273"/>
        <end position="292"/>
    </location>
</feature>
<evidence type="ECO:0000256" key="7">
    <source>
        <dbReference type="PROSITE-ProRule" id="PRU00042"/>
    </source>
</evidence>
<keyword evidence="11" id="KW-1185">Reference proteome</keyword>
<feature type="domain" description="C2H2-type" evidence="9">
    <location>
        <begin position="223"/>
        <end position="253"/>
    </location>
</feature>
<dbReference type="GO" id="GO:0008270">
    <property type="term" value="F:zinc ion binding"/>
    <property type="evidence" value="ECO:0007669"/>
    <property type="project" value="UniProtKB-KW"/>
</dbReference>
<feature type="compositionally biased region" description="Low complexity" evidence="8">
    <location>
        <begin position="63"/>
        <end position="80"/>
    </location>
</feature>
<evidence type="ECO:0000256" key="2">
    <source>
        <dbReference type="ARBA" id="ARBA00022723"/>
    </source>
</evidence>
<feature type="compositionally biased region" description="Polar residues" evidence="8">
    <location>
        <begin position="164"/>
        <end position="179"/>
    </location>
</feature>
<evidence type="ECO:0000256" key="1">
    <source>
        <dbReference type="ARBA" id="ARBA00004123"/>
    </source>
</evidence>
<reference evidence="10" key="2">
    <citation type="journal article" date="2023" name="IMA Fungus">
        <title>Comparative genomic study of the Penicillium genus elucidates a diverse pangenome and 15 lateral gene transfer events.</title>
        <authorList>
            <person name="Petersen C."/>
            <person name="Sorensen T."/>
            <person name="Nielsen M.R."/>
            <person name="Sondergaard T.E."/>
            <person name="Sorensen J.L."/>
            <person name="Fitzpatrick D.A."/>
            <person name="Frisvad J.C."/>
            <person name="Nielsen K.L."/>
        </authorList>
    </citation>
    <scope>NUCLEOTIDE SEQUENCE</scope>
    <source>
        <strain evidence="10">IBT 29677</strain>
    </source>
</reference>
<proteinExistence type="predicted"/>
<dbReference type="GO" id="GO:0000978">
    <property type="term" value="F:RNA polymerase II cis-regulatory region sequence-specific DNA binding"/>
    <property type="evidence" value="ECO:0007669"/>
    <property type="project" value="InterPro"/>
</dbReference>
<dbReference type="FunFam" id="3.30.160.60:FF:001067">
    <property type="entry name" value="C2H2 transcription factor (Egr2)"/>
    <property type="match status" value="1"/>
</dbReference>
<dbReference type="PROSITE" id="PS00028">
    <property type="entry name" value="ZINC_FINGER_C2H2_1"/>
    <property type="match status" value="1"/>
</dbReference>
<keyword evidence="6" id="KW-0539">Nucleus</keyword>
<keyword evidence="2" id="KW-0479">Metal-binding</keyword>
<feature type="compositionally biased region" description="Basic and acidic residues" evidence="8">
    <location>
        <begin position="247"/>
        <end position="262"/>
    </location>
</feature>
<dbReference type="SUPFAM" id="SSF57667">
    <property type="entry name" value="beta-beta-alpha zinc fingers"/>
    <property type="match status" value="1"/>
</dbReference>
<dbReference type="GO" id="GO:0005634">
    <property type="term" value="C:nucleus"/>
    <property type="evidence" value="ECO:0007669"/>
    <property type="project" value="UniProtKB-SubCell"/>
</dbReference>
<dbReference type="InterPro" id="IPR051059">
    <property type="entry name" value="VerF-like"/>
</dbReference>
<dbReference type="SMART" id="SM00355">
    <property type="entry name" value="ZnF_C2H2"/>
    <property type="match status" value="2"/>
</dbReference>
<comment type="subcellular location">
    <subcellularLocation>
        <location evidence="1">Nucleus</location>
    </subcellularLocation>
</comment>
<dbReference type="InterPro" id="IPR036236">
    <property type="entry name" value="Znf_C2H2_sf"/>
</dbReference>
<dbReference type="EMBL" id="JAPZBU010000011">
    <property type="protein sequence ID" value="KAJ5379221.1"/>
    <property type="molecule type" value="Genomic_DNA"/>
</dbReference>
<accession>A0A9W9SIG8</accession>
<dbReference type="InterPro" id="IPR013087">
    <property type="entry name" value="Znf_C2H2_type"/>
</dbReference>
<comment type="caution">
    <text evidence="10">The sequence shown here is derived from an EMBL/GenBank/DDBJ whole genome shotgun (WGS) entry which is preliminary data.</text>
</comment>
<dbReference type="Proteomes" id="UP001147747">
    <property type="component" value="Unassembled WGS sequence"/>
</dbReference>
<evidence type="ECO:0000256" key="6">
    <source>
        <dbReference type="ARBA" id="ARBA00023242"/>
    </source>
</evidence>
<dbReference type="OrthoDB" id="6365676at2759"/>
<dbReference type="AlphaFoldDB" id="A0A9W9SIG8"/>
<gene>
    <name evidence="10" type="ORF">N7509_012340</name>
</gene>
<dbReference type="GO" id="GO:0000981">
    <property type="term" value="F:DNA-binding transcription factor activity, RNA polymerase II-specific"/>
    <property type="evidence" value="ECO:0007669"/>
    <property type="project" value="InterPro"/>
</dbReference>
<evidence type="ECO:0000256" key="3">
    <source>
        <dbReference type="ARBA" id="ARBA00022737"/>
    </source>
</evidence>
<organism evidence="10 11">
    <name type="scientific">Penicillium cosmopolitanum</name>
    <dbReference type="NCBI Taxonomy" id="1131564"/>
    <lineage>
        <taxon>Eukaryota</taxon>
        <taxon>Fungi</taxon>
        <taxon>Dikarya</taxon>
        <taxon>Ascomycota</taxon>
        <taxon>Pezizomycotina</taxon>
        <taxon>Eurotiomycetes</taxon>
        <taxon>Eurotiomycetidae</taxon>
        <taxon>Eurotiales</taxon>
        <taxon>Aspergillaceae</taxon>
        <taxon>Penicillium</taxon>
    </lineage>
</organism>
<sequence length="306" mass="33437">MLSMCYTTQRPNIFREPSYTFPSSVNSHRGVEENSSCRTNIVSILNNDDHPSFAVRSNPRHTSSQPSPSLNSQPEQLPPLIGDAQYNHPHASSESPTASPRSTRHTFIEATQPTSPGSSEGSAYEYLTSHAPSSAYHPYARQDSRRRAYRFPSRGPAAPRTPPEIQSTSGTEAKSSSCGGTRGTGPKNKYPCPYAASHGCSATFTTSGHAARHGKKHTGEKSVHCPICNKAFTRKDNMKQHIRTHRTHSDEMRSTSEPEADPRWAAVSRPESGYTSAHNRIVSQSTDASNASVMPPPGARLNQHRS</sequence>
<evidence type="ECO:0000313" key="11">
    <source>
        <dbReference type="Proteomes" id="UP001147747"/>
    </source>
</evidence>
<dbReference type="GeneID" id="81375957"/>
<keyword evidence="3" id="KW-0677">Repeat</keyword>
<dbReference type="GO" id="GO:0000785">
    <property type="term" value="C:chromatin"/>
    <property type="evidence" value="ECO:0007669"/>
    <property type="project" value="TreeGrafter"/>
</dbReference>
<evidence type="ECO:0000256" key="4">
    <source>
        <dbReference type="ARBA" id="ARBA00022771"/>
    </source>
</evidence>
<dbReference type="RefSeq" id="XP_056483007.1">
    <property type="nucleotide sequence ID" value="XM_056636977.1"/>
</dbReference>
<name>A0A9W9SIG8_9EURO</name>
<evidence type="ECO:0000259" key="9">
    <source>
        <dbReference type="PROSITE" id="PS50157"/>
    </source>
</evidence>
<feature type="compositionally biased region" description="Polar residues" evidence="8">
    <location>
        <begin position="90"/>
        <end position="101"/>
    </location>
</feature>
<evidence type="ECO:0000256" key="5">
    <source>
        <dbReference type="ARBA" id="ARBA00022833"/>
    </source>
</evidence>
<keyword evidence="4 7" id="KW-0863">Zinc-finger</keyword>
<feature type="region of interest" description="Disordered" evidence="8">
    <location>
        <begin position="151"/>
        <end position="186"/>
    </location>
</feature>
<feature type="domain" description="C2H2-type" evidence="9">
    <location>
        <begin position="190"/>
        <end position="222"/>
    </location>
</feature>
<feature type="region of interest" description="Disordered" evidence="8">
    <location>
        <begin position="48"/>
        <end position="104"/>
    </location>
</feature>
<dbReference type="Pfam" id="PF00096">
    <property type="entry name" value="zf-C2H2"/>
    <property type="match status" value="1"/>
</dbReference>
<reference evidence="10" key="1">
    <citation type="submission" date="2022-12" db="EMBL/GenBank/DDBJ databases">
        <authorList>
            <person name="Petersen C."/>
        </authorList>
    </citation>
    <scope>NUCLEOTIDE SEQUENCE</scope>
    <source>
        <strain evidence="10">IBT 29677</strain>
    </source>
</reference>
<dbReference type="PANTHER" id="PTHR40626:SF11">
    <property type="entry name" value="ZINC FINGER PROTEIN YPR022C"/>
    <property type="match status" value="1"/>
</dbReference>
<dbReference type="Gene3D" id="3.30.160.60">
    <property type="entry name" value="Classic Zinc Finger"/>
    <property type="match status" value="2"/>
</dbReference>
<evidence type="ECO:0000313" key="10">
    <source>
        <dbReference type="EMBL" id="KAJ5379221.1"/>
    </source>
</evidence>
<dbReference type="PROSITE" id="PS50157">
    <property type="entry name" value="ZINC_FINGER_C2H2_2"/>
    <property type="match status" value="2"/>
</dbReference>
<evidence type="ECO:0000256" key="8">
    <source>
        <dbReference type="SAM" id="MobiDB-lite"/>
    </source>
</evidence>